<evidence type="ECO:0000313" key="1">
    <source>
        <dbReference type="EMBL" id="QFS43698.1"/>
    </source>
</evidence>
<dbReference type="EMBL" id="CP045226">
    <property type="protein sequence ID" value="QFS43698.1"/>
    <property type="molecule type" value="Genomic_DNA"/>
</dbReference>
<dbReference type="Proteomes" id="UP000326678">
    <property type="component" value="Chromosome Gxm1"/>
</dbReference>
<organism evidence="1 2">
    <name type="scientific">Nostoc sphaeroides CCNUC1</name>
    <dbReference type="NCBI Taxonomy" id="2653204"/>
    <lineage>
        <taxon>Bacteria</taxon>
        <taxon>Bacillati</taxon>
        <taxon>Cyanobacteriota</taxon>
        <taxon>Cyanophyceae</taxon>
        <taxon>Nostocales</taxon>
        <taxon>Nostocaceae</taxon>
        <taxon>Nostoc</taxon>
    </lineage>
</organism>
<protein>
    <submittedName>
        <fullName evidence="1">Uncharacterized protein</fullName>
    </submittedName>
</protein>
<keyword evidence="2" id="KW-1185">Reference proteome</keyword>
<reference evidence="1 2" key="1">
    <citation type="submission" date="2019-10" db="EMBL/GenBank/DDBJ databases">
        <title>Genomic and transcriptomic insights into the perfect genentic adaptation of a filamentous nitrogen-fixing cyanobacterium to rice fields.</title>
        <authorList>
            <person name="Chen Z."/>
        </authorList>
    </citation>
    <scope>NUCLEOTIDE SEQUENCE [LARGE SCALE GENOMIC DNA]</scope>
    <source>
        <strain evidence="1">CCNUC1</strain>
    </source>
</reference>
<name>A0A5P8VTC2_9NOSO</name>
<dbReference type="AlphaFoldDB" id="A0A5P8VTC2"/>
<evidence type="ECO:0000313" key="2">
    <source>
        <dbReference type="Proteomes" id="UP000326678"/>
    </source>
</evidence>
<sequence>MYRLTSIEEILDKFQFIYKNKFALRTSLHLARRSLFEEKLFGLLFFN</sequence>
<accession>A0A5P8VTC2</accession>
<proteinExistence type="predicted"/>
<gene>
    <name evidence="1" type="ORF">GXM_01171</name>
</gene>
<dbReference type="KEGG" id="nsh:GXM_01171"/>